<dbReference type="AlphaFoldDB" id="A0A254N754"/>
<gene>
    <name evidence="1" type="ORF">CDO81_20940</name>
</gene>
<reference evidence="1 2" key="1">
    <citation type="journal article" date="2007" name="Int. J. Syst. Evol. Microbiol.">
        <title>Description of Pelomonas aquatica sp. nov. and Pelomonas puraquae sp. nov., isolated from industrial and haemodialysis water.</title>
        <authorList>
            <person name="Gomila M."/>
            <person name="Bowien B."/>
            <person name="Falsen E."/>
            <person name="Moore E.R."/>
            <person name="Lalucat J."/>
        </authorList>
    </citation>
    <scope>NUCLEOTIDE SEQUENCE [LARGE SCALE GENOMIC DNA]</scope>
    <source>
        <strain evidence="1 2">CCUG 52769</strain>
    </source>
</reference>
<comment type="caution">
    <text evidence="1">The sequence shown here is derived from an EMBL/GenBank/DDBJ whole genome shotgun (WGS) entry which is preliminary data.</text>
</comment>
<organism evidence="1 2">
    <name type="scientific">Roseateles puraquae</name>
    <dbReference type="NCBI Taxonomy" id="431059"/>
    <lineage>
        <taxon>Bacteria</taxon>
        <taxon>Pseudomonadati</taxon>
        <taxon>Pseudomonadota</taxon>
        <taxon>Betaproteobacteria</taxon>
        <taxon>Burkholderiales</taxon>
        <taxon>Sphaerotilaceae</taxon>
        <taxon>Roseateles</taxon>
    </lineage>
</organism>
<name>A0A254N754_9BURK</name>
<dbReference type="NCBIfam" id="NF041551">
    <property type="entry name" value="YlcI_YnfO_N"/>
    <property type="match status" value="1"/>
</dbReference>
<sequence>MKTAVIPQVRVEAELRAGLDAVLRPGETLTDFVEVAVRNAVEYRQVQTDFASRCAASLADYERTGRSIPAAQVIGKLESRLAKRRKQLGG</sequence>
<protein>
    <recommendedName>
        <fullName evidence="3">Prevent-host-death protein</fullName>
    </recommendedName>
</protein>
<evidence type="ECO:0008006" key="3">
    <source>
        <dbReference type="Google" id="ProtNLM"/>
    </source>
</evidence>
<evidence type="ECO:0000313" key="2">
    <source>
        <dbReference type="Proteomes" id="UP000197446"/>
    </source>
</evidence>
<dbReference type="Proteomes" id="UP000197446">
    <property type="component" value="Unassembled WGS sequence"/>
</dbReference>
<dbReference type="OrthoDB" id="8400336at2"/>
<keyword evidence="2" id="KW-1185">Reference proteome</keyword>
<dbReference type="RefSeq" id="WP_088485288.1">
    <property type="nucleotide sequence ID" value="NZ_JBCNLH010000003.1"/>
</dbReference>
<proteinExistence type="predicted"/>
<dbReference type="EMBL" id="NISI01000010">
    <property type="protein sequence ID" value="OWR02207.1"/>
    <property type="molecule type" value="Genomic_DNA"/>
</dbReference>
<evidence type="ECO:0000313" key="1">
    <source>
        <dbReference type="EMBL" id="OWR02207.1"/>
    </source>
</evidence>
<accession>A0A254N754</accession>